<accession>A0A4R1YNI7</accession>
<organism evidence="3 4">
    <name type="scientific">Rhodovulum steppense</name>
    <dbReference type="NCBI Taxonomy" id="540251"/>
    <lineage>
        <taxon>Bacteria</taxon>
        <taxon>Pseudomonadati</taxon>
        <taxon>Pseudomonadota</taxon>
        <taxon>Alphaproteobacteria</taxon>
        <taxon>Rhodobacterales</taxon>
        <taxon>Paracoccaceae</taxon>
        <taxon>Rhodovulum</taxon>
    </lineage>
</organism>
<name>A0A4R1YNI7_9RHOB</name>
<dbReference type="AlphaFoldDB" id="A0A4R1YNI7"/>
<feature type="transmembrane region" description="Helical" evidence="1">
    <location>
        <begin position="208"/>
        <end position="227"/>
    </location>
</feature>
<evidence type="ECO:0000256" key="1">
    <source>
        <dbReference type="SAM" id="Phobius"/>
    </source>
</evidence>
<feature type="chain" id="PRO_5020318612" evidence="2">
    <location>
        <begin position="21"/>
        <end position="235"/>
    </location>
</feature>
<keyword evidence="1" id="KW-0812">Transmembrane</keyword>
<dbReference type="Proteomes" id="UP000295277">
    <property type="component" value="Unassembled WGS sequence"/>
</dbReference>
<sequence>MKHHLIAAAILGLSAGAAHAVTFSGTAQGSWVDPIGSFGFTIANNDAGGTADVDWGTPATTNFNNLWSFDGVGSDGGPGWTAEAGNLFKVGDFTYRNGSVTGHDFDGASLAVTLFIINPLNVTESFSFAFDVINTPNNTGDPVLDGDIASIANTSTSATFMYGGLDYTLELLGFSQDGGATLTTGFNSPEGSTSVAALYGRIVEPNVVPVPASLPLLLAALGGLGLVRRARRRAA</sequence>
<dbReference type="EMBL" id="SLVM01000022">
    <property type="protein sequence ID" value="TCM79679.1"/>
    <property type="molecule type" value="Genomic_DNA"/>
</dbReference>
<evidence type="ECO:0000313" key="4">
    <source>
        <dbReference type="Proteomes" id="UP000295277"/>
    </source>
</evidence>
<keyword evidence="4" id="KW-1185">Reference proteome</keyword>
<evidence type="ECO:0000313" key="3">
    <source>
        <dbReference type="EMBL" id="TCM79679.1"/>
    </source>
</evidence>
<dbReference type="RefSeq" id="WP_132696129.1">
    <property type="nucleotide sequence ID" value="NZ_SLVM01000022.1"/>
</dbReference>
<dbReference type="InterPro" id="IPR047995">
    <property type="entry name" value="Choice_anch_K"/>
</dbReference>
<dbReference type="NCBIfam" id="TIGR03370">
    <property type="entry name" value="VPLPA-CTERM"/>
    <property type="match status" value="1"/>
</dbReference>
<evidence type="ECO:0000256" key="2">
    <source>
        <dbReference type="SAM" id="SignalP"/>
    </source>
</evidence>
<keyword evidence="2" id="KW-0732">Signal</keyword>
<feature type="signal peptide" evidence="2">
    <location>
        <begin position="1"/>
        <end position="20"/>
    </location>
</feature>
<keyword evidence="1" id="KW-1133">Transmembrane helix</keyword>
<dbReference type="NCBIfam" id="NF038131">
    <property type="entry name" value="choice_anch_K"/>
    <property type="match status" value="1"/>
</dbReference>
<dbReference type="InterPro" id="IPR022472">
    <property type="entry name" value="VPLPA-CTERM"/>
</dbReference>
<reference evidence="3 4" key="1">
    <citation type="submission" date="2019-03" db="EMBL/GenBank/DDBJ databases">
        <title>Genomic Encyclopedia of Type Strains, Phase IV (KMG-IV): sequencing the most valuable type-strain genomes for metagenomic binning, comparative biology and taxonomic classification.</title>
        <authorList>
            <person name="Goeker M."/>
        </authorList>
    </citation>
    <scope>NUCLEOTIDE SEQUENCE [LARGE SCALE GENOMIC DNA]</scope>
    <source>
        <strain evidence="3 4">DSM 21153</strain>
    </source>
</reference>
<protein>
    <submittedName>
        <fullName evidence="3">Putative secreted protein</fullName>
    </submittedName>
</protein>
<gene>
    <name evidence="3" type="ORF">EV216_12269</name>
</gene>
<dbReference type="OrthoDB" id="6366112at2"/>
<dbReference type="NCBIfam" id="TIGR02595">
    <property type="entry name" value="PEP_CTERM"/>
    <property type="match status" value="1"/>
</dbReference>
<comment type="caution">
    <text evidence="3">The sequence shown here is derived from an EMBL/GenBank/DDBJ whole genome shotgun (WGS) entry which is preliminary data.</text>
</comment>
<dbReference type="InterPro" id="IPR013424">
    <property type="entry name" value="Ice-binding_C"/>
</dbReference>
<keyword evidence="1" id="KW-0472">Membrane</keyword>
<proteinExistence type="predicted"/>